<dbReference type="Proteomes" id="UP000694892">
    <property type="component" value="Chromosome 6S"/>
</dbReference>
<dbReference type="EMBL" id="CM004477">
    <property type="protein sequence ID" value="OCT74368.1"/>
    <property type="molecule type" value="Genomic_DNA"/>
</dbReference>
<sequence length="105" mass="10741">MLRFLRRTFGRRSMQRHGGRAAAGARGGPGFRGRDERDGGMRAISAAASPGGAGLYPPPTLLPPPVHSGGATVHIPAAGDSKSLLSCKVQLLDGTDVGVDLPVSV</sequence>
<evidence type="ECO:0000313" key="2">
    <source>
        <dbReference type="EMBL" id="OCT74368.1"/>
    </source>
</evidence>
<name>A0A974CJQ9_XENLA</name>
<protein>
    <submittedName>
        <fullName evidence="2">Uncharacterized protein</fullName>
    </submittedName>
</protein>
<dbReference type="OMA" id="QLEFLMF"/>
<feature type="region of interest" description="Disordered" evidence="1">
    <location>
        <begin position="1"/>
        <end position="63"/>
    </location>
</feature>
<gene>
    <name evidence="2" type="ORF">XELAEV_18033341mg</name>
</gene>
<evidence type="ECO:0000313" key="3">
    <source>
        <dbReference type="Proteomes" id="UP000694892"/>
    </source>
</evidence>
<reference evidence="3" key="1">
    <citation type="journal article" date="2016" name="Nature">
        <title>Genome evolution in the allotetraploid frog Xenopus laevis.</title>
        <authorList>
            <person name="Session A.M."/>
            <person name="Uno Y."/>
            <person name="Kwon T."/>
            <person name="Chapman J.A."/>
            <person name="Toyoda A."/>
            <person name="Takahashi S."/>
            <person name="Fukui A."/>
            <person name="Hikosaka A."/>
            <person name="Suzuki A."/>
            <person name="Kondo M."/>
            <person name="van Heeringen S.J."/>
            <person name="Quigley I."/>
            <person name="Heinz S."/>
            <person name="Ogino H."/>
            <person name="Ochi H."/>
            <person name="Hellsten U."/>
            <person name="Lyons J.B."/>
            <person name="Simakov O."/>
            <person name="Putnam N."/>
            <person name="Stites J."/>
            <person name="Kuroki Y."/>
            <person name="Tanaka T."/>
            <person name="Michiue T."/>
            <person name="Watanabe M."/>
            <person name="Bogdanovic O."/>
            <person name="Lister R."/>
            <person name="Georgiou G."/>
            <person name="Paranjpe S.S."/>
            <person name="van Kruijsbergen I."/>
            <person name="Shu S."/>
            <person name="Carlson J."/>
            <person name="Kinoshita T."/>
            <person name="Ohta Y."/>
            <person name="Mawaribuchi S."/>
            <person name="Jenkins J."/>
            <person name="Grimwood J."/>
            <person name="Schmutz J."/>
            <person name="Mitros T."/>
            <person name="Mozaffari S.V."/>
            <person name="Suzuki Y."/>
            <person name="Haramoto Y."/>
            <person name="Yamamoto T.S."/>
            <person name="Takagi C."/>
            <person name="Heald R."/>
            <person name="Miller K."/>
            <person name="Haudenschild C."/>
            <person name="Kitzman J."/>
            <person name="Nakayama T."/>
            <person name="Izutsu Y."/>
            <person name="Robert J."/>
            <person name="Fortriede J."/>
            <person name="Burns K."/>
            <person name="Lotay V."/>
            <person name="Karimi K."/>
            <person name="Yasuoka Y."/>
            <person name="Dichmann D.S."/>
            <person name="Flajnik M.F."/>
            <person name="Houston D.W."/>
            <person name="Shendure J."/>
            <person name="DuPasquier L."/>
            <person name="Vize P.D."/>
            <person name="Zorn A.M."/>
            <person name="Ito M."/>
            <person name="Marcotte E.M."/>
            <person name="Wallingford J.B."/>
            <person name="Ito Y."/>
            <person name="Asashima M."/>
            <person name="Ueno N."/>
            <person name="Matsuda Y."/>
            <person name="Veenstra G.J."/>
            <person name="Fujiyama A."/>
            <person name="Harland R.M."/>
            <person name="Taira M."/>
            <person name="Rokhsar D.S."/>
        </authorList>
    </citation>
    <scope>NUCLEOTIDE SEQUENCE [LARGE SCALE GENOMIC DNA]</scope>
    <source>
        <strain evidence="3">J</strain>
    </source>
</reference>
<organism evidence="2 3">
    <name type="scientific">Xenopus laevis</name>
    <name type="common">African clawed frog</name>
    <dbReference type="NCBI Taxonomy" id="8355"/>
    <lineage>
        <taxon>Eukaryota</taxon>
        <taxon>Metazoa</taxon>
        <taxon>Chordata</taxon>
        <taxon>Craniata</taxon>
        <taxon>Vertebrata</taxon>
        <taxon>Euteleostomi</taxon>
        <taxon>Amphibia</taxon>
        <taxon>Batrachia</taxon>
        <taxon>Anura</taxon>
        <taxon>Pipoidea</taxon>
        <taxon>Pipidae</taxon>
        <taxon>Xenopodinae</taxon>
        <taxon>Xenopus</taxon>
        <taxon>Xenopus</taxon>
    </lineage>
</organism>
<proteinExistence type="predicted"/>
<evidence type="ECO:0000256" key="1">
    <source>
        <dbReference type="SAM" id="MobiDB-lite"/>
    </source>
</evidence>
<accession>A0A974CJQ9</accession>
<dbReference type="AlphaFoldDB" id="A0A974CJQ9"/>
<feature type="compositionally biased region" description="Basic residues" evidence="1">
    <location>
        <begin position="1"/>
        <end position="19"/>
    </location>
</feature>